<name>A0AAV3PAU5_LITER</name>
<proteinExistence type="inferred from homology"/>
<organism evidence="2 3">
    <name type="scientific">Lithospermum erythrorhizon</name>
    <name type="common">Purple gromwell</name>
    <name type="synonym">Lithospermum officinale var. erythrorhizon</name>
    <dbReference type="NCBI Taxonomy" id="34254"/>
    <lineage>
        <taxon>Eukaryota</taxon>
        <taxon>Viridiplantae</taxon>
        <taxon>Streptophyta</taxon>
        <taxon>Embryophyta</taxon>
        <taxon>Tracheophyta</taxon>
        <taxon>Spermatophyta</taxon>
        <taxon>Magnoliopsida</taxon>
        <taxon>eudicotyledons</taxon>
        <taxon>Gunneridae</taxon>
        <taxon>Pentapetalae</taxon>
        <taxon>asterids</taxon>
        <taxon>lamiids</taxon>
        <taxon>Boraginales</taxon>
        <taxon>Boraginaceae</taxon>
        <taxon>Boraginoideae</taxon>
        <taxon>Lithospermeae</taxon>
        <taxon>Lithospermum</taxon>
    </lineage>
</organism>
<evidence type="ECO:0000256" key="1">
    <source>
        <dbReference type="ARBA" id="ARBA00009861"/>
    </source>
</evidence>
<dbReference type="InterPro" id="IPR050317">
    <property type="entry name" value="Plant_Fungal_Acyltransferase"/>
</dbReference>
<evidence type="ECO:0000313" key="3">
    <source>
        <dbReference type="Proteomes" id="UP001454036"/>
    </source>
</evidence>
<accession>A0AAV3PAU5</accession>
<dbReference type="PANTHER" id="PTHR31642">
    <property type="entry name" value="TRICHOTHECENE 3-O-ACETYLTRANSFERASE"/>
    <property type="match status" value="1"/>
</dbReference>
<gene>
    <name evidence="2" type="ORF">LIER_08071</name>
</gene>
<dbReference type="InterPro" id="IPR023213">
    <property type="entry name" value="CAT-like_dom_sf"/>
</dbReference>
<dbReference type="Pfam" id="PF02458">
    <property type="entry name" value="Transferase"/>
    <property type="match status" value="1"/>
</dbReference>
<reference evidence="2 3" key="1">
    <citation type="submission" date="2024-01" db="EMBL/GenBank/DDBJ databases">
        <title>The complete chloroplast genome sequence of Lithospermum erythrorhizon: insights into the phylogenetic relationship among Boraginaceae species and the maternal lineages of purple gromwells.</title>
        <authorList>
            <person name="Okada T."/>
            <person name="Watanabe K."/>
        </authorList>
    </citation>
    <scope>NUCLEOTIDE SEQUENCE [LARGE SCALE GENOMIC DNA]</scope>
</reference>
<comment type="similarity">
    <text evidence="1">Belongs to the plant acyltransferase family.</text>
</comment>
<dbReference type="EMBL" id="BAABME010001283">
    <property type="protein sequence ID" value="GAA0148699.1"/>
    <property type="molecule type" value="Genomic_DNA"/>
</dbReference>
<dbReference type="GO" id="GO:0016747">
    <property type="term" value="F:acyltransferase activity, transferring groups other than amino-acyl groups"/>
    <property type="evidence" value="ECO:0007669"/>
    <property type="project" value="TreeGrafter"/>
</dbReference>
<dbReference type="Gene3D" id="3.30.559.10">
    <property type="entry name" value="Chloramphenicol acetyltransferase-like domain"/>
    <property type="match status" value="2"/>
</dbReference>
<comment type="caution">
    <text evidence="2">The sequence shown here is derived from an EMBL/GenBank/DDBJ whole genome shotgun (WGS) entry which is preliminary data.</text>
</comment>
<keyword evidence="3" id="KW-1185">Reference proteome</keyword>
<dbReference type="Proteomes" id="UP001454036">
    <property type="component" value="Unassembled WGS sequence"/>
</dbReference>
<dbReference type="AlphaFoldDB" id="A0AAV3PAU5"/>
<evidence type="ECO:0000313" key="2">
    <source>
        <dbReference type="EMBL" id="GAA0148699.1"/>
    </source>
</evidence>
<sequence length="448" mass="50491">MAEVSYICKRTVVSTKVMQQGKFCPLSVFDRVMENNHLLLVLYYQSPPGLKVGALTAKLRESVANVLCAYPIITGRLLKTTEGHWMIKCNDAGMRLVEATAKGSMDEWLQNVNREKELQLIHWEPIFHRRYFWSTFYVQLTEFEGGGLAIGLSCSHLLADPTCATMFIKAWADTTLFGKMITPPLFHPLPTPRPLERSTNCKPYTALIDHYKNTIEKPPQVSSVKHTTISLKFDDNAVRSCIAKAIDTDASFCREPTPFQALAGLFWICISKVKGRQNGLIDMSLSLDTRKVLRLEKSFFGNCTVHNKVQGHGISVSEFSKAVTAIKGVEDEMDNDRVLELIEWLKRFDYEHPPWMLSDGLICANMEGVESYSAIFEAVYKPIHASYYIEPALGEGQVLIIPSPSSEEESLRRVVMVTLHEDELDKLLGLELIQQLSPAILMGLNNQN</sequence>
<dbReference type="PANTHER" id="PTHR31642:SF26">
    <property type="entry name" value="HXXXD-TYPE ACYL-TRANSFERASE FAMILY PROTEIN"/>
    <property type="match status" value="1"/>
</dbReference>
<protein>
    <submittedName>
        <fullName evidence="2">Acetyltransferase</fullName>
    </submittedName>
</protein>